<proteinExistence type="predicted"/>
<dbReference type="Proteomes" id="UP001056937">
    <property type="component" value="Chromosome 1"/>
</dbReference>
<feature type="signal peptide" evidence="1">
    <location>
        <begin position="1"/>
        <end position="21"/>
    </location>
</feature>
<keyword evidence="3" id="KW-1185">Reference proteome</keyword>
<feature type="chain" id="PRO_5046250251" description="Secreted protein" evidence="1">
    <location>
        <begin position="22"/>
        <end position="130"/>
    </location>
</feature>
<organism evidence="2 3">
    <name type="scientific">Sphingomonas morindae</name>
    <dbReference type="NCBI Taxonomy" id="1541170"/>
    <lineage>
        <taxon>Bacteria</taxon>
        <taxon>Pseudomonadati</taxon>
        <taxon>Pseudomonadota</taxon>
        <taxon>Alphaproteobacteria</taxon>
        <taxon>Sphingomonadales</taxon>
        <taxon>Sphingomonadaceae</taxon>
        <taxon>Sphingomonas</taxon>
    </lineage>
</organism>
<dbReference type="EMBL" id="CP084930">
    <property type="protein sequence ID" value="USI73155.1"/>
    <property type="molecule type" value="Genomic_DNA"/>
</dbReference>
<keyword evidence="1" id="KW-0732">Signal</keyword>
<evidence type="ECO:0000313" key="2">
    <source>
        <dbReference type="EMBL" id="USI73155.1"/>
    </source>
</evidence>
<evidence type="ECO:0000313" key="3">
    <source>
        <dbReference type="Proteomes" id="UP001056937"/>
    </source>
</evidence>
<evidence type="ECO:0000256" key="1">
    <source>
        <dbReference type="SAM" id="SignalP"/>
    </source>
</evidence>
<accession>A0ABY4X8I9</accession>
<dbReference type="RefSeq" id="WP_252166967.1">
    <property type="nucleotide sequence ID" value="NZ_CP084930.1"/>
</dbReference>
<gene>
    <name evidence="2" type="ORF">LHA26_01340</name>
</gene>
<protein>
    <recommendedName>
        <fullName evidence="4">Secreted protein</fullName>
    </recommendedName>
</protein>
<evidence type="ECO:0008006" key="4">
    <source>
        <dbReference type="Google" id="ProtNLM"/>
    </source>
</evidence>
<sequence>MPRTALSLPLLLATLATPLAARPASLDATLAGRTAGAPRSCLPAFLGDRGSQSFPGALLYGGSSSTIYLNRLPNCTALTPDRVVVIRSYGSGPCRGDIVEVRERFTPVPVGSCALGDFIPYSKPRHRAAQ</sequence>
<name>A0ABY4X8I9_9SPHN</name>
<reference evidence="2" key="1">
    <citation type="journal article" date="2022" name="Toxins">
        <title>Genomic Analysis of Sphingopyxis sp. USTB-05 for Biodegrading Cyanobacterial Hepatotoxins.</title>
        <authorList>
            <person name="Liu C."/>
            <person name="Xu Q."/>
            <person name="Zhao Z."/>
            <person name="Zhang H."/>
            <person name="Liu X."/>
            <person name="Yin C."/>
            <person name="Liu Y."/>
            <person name="Yan H."/>
        </authorList>
    </citation>
    <scope>NUCLEOTIDE SEQUENCE</scope>
    <source>
        <strain evidence="2">NBD5</strain>
    </source>
</reference>